<reference evidence="1" key="1">
    <citation type="submission" date="2018-06" db="EMBL/GenBank/DDBJ databases">
        <authorList>
            <person name="Zhirakovskaya E."/>
        </authorList>
    </citation>
    <scope>NUCLEOTIDE SEQUENCE</scope>
</reference>
<dbReference type="InterPro" id="IPR038666">
    <property type="entry name" value="SSP1_head-tail_sf"/>
</dbReference>
<dbReference type="Pfam" id="PF05521">
    <property type="entry name" value="Phage_HCP"/>
    <property type="match status" value="1"/>
</dbReference>
<gene>
    <name evidence="1" type="ORF">MNBD_ALPHA02-792</name>
</gene>
<dbReference type="NCBIfam" id="TIGR01563">
    <property type="entry name" value="gp16_SPP1"/>
    <property type="match status" value="1"/>
</dbReference>
<dbReference type="InterPro" id="IPR008767">
    <property type="entry name" value="Phage_SPP1_head-tail_adaptor"/>
</dbReference>
<accession>A0A3B0R6S5</accession>
<sequence length="105" mass="12269">MTRNMHQKITCQAQVLTQTTAGEQQESFSDIATIWAEVMAKSGDMTLSARQKYVSPGYRLRMRYQDKLLATRKILWQGQAYRVTSLRNSDNRKRILEIEMVEDRP</sequence>
<dbReference type="Gene3D" id="2.40.10.270">
    <property type="entry name" value="Bacteriophage SPP1 head-tail adaptor protein"/>
    <property type="match status" value="1"/>
</dbReference>
<evidence type="ECO:0000313" key="1">
    <source>
        <dbReference type="EMBL" id="VAV88910.1"/>
    </source>
</evidence>
<name>A0A3B0R6S5_9ZZZZ</name>
<dbReference type="EMBL" id="UOED01000039">
    <property type="protein sequence ID" value="VAV88910.1"/>
    <property type="molecule type" value="Genomic_DNA"/>
</dbReference>
<organism evidence="1">
    <name type="scientific">hydrothermal vent metagenome</name>
    <dbReference type="NCBI Taxonomy" id="652676"/>
    <lineage>
        <taxon>unclassified sequences</taxon>
        <taxon>metagenomes</taxon>
        <taxon>ecological metagenomes</taxon>
    </lineage>
</organism>
<protein>
    <submittedName>
        <fullName evidence="1">Uncharacterized protein</fullName>
    </submittedName>
</protein>
<dbReference type="AlphaFoldDB" id="A0A3B0R6S5"/>
<proteinExistence type="predicted"/>